<name>A0A411YZP7_9RHOB</name>
<evidence type="ECO:0000259" key="1">
    <source>
        <dbReference type="PROSITE" id="PS51186"/>
    </source>
</evidence>
<evidence type="ECO:0000313" key="2">
    <source>
        <dbReference type="EMBL" id="RGP36289.1"/>
    </source>
</evidence>
<proteinExistence type="predicted"/>
<dbReference type="SUPFAM" id="SSF55729">
    <property type="entry name" value="Acyl-CoA N-acyltransferases (Nat)"/>
    <property type="match status" value="1"/>
</dbReference>
<evidence type="ECO:0000313" key="3">
    <source>
        <dbReference type="Proteomes" id="UP000284547"/>
    </source>
</evidence>
<dbReference type="CDD" id="cd04301">
    <property type="entry name" value="NAT_SF"/>
    <property type="match status" value="1"/>
</dbReference>
<protein>
    <submittedName>
        <fullName evidence="2">GNAT family N-acetyltransferase</fullName>
    </submittedName>
</protein>
<reference evidence="2 3" key="1">
    <citation type="submission" date="2018-08" db="EMBL/GenBank/DDBJ databases">
        <title>Flavobacterium tibetense sp. nov., isolated from a wetland YonghuCo on Tibetan Plateau.</title>
        <authorList>
            <person name="Phurbu D."/>
            <person name="Lu H."/>
            <person name="Xing P."/>
        </authorList>
    </citation>
    <scope>NUCLEOTIDE SEQUENCE [LARGE SCALE GENOMIC DNA]</scope>
    <source>
        <strain evidence="2 3">DJC</strain>
    </source>
</reference>
<dbReference type="InterPro" id="IPR000182">
    <property type="entry name" value="GNAT_dom"/>
</dbReference>
<organism evidence="2 3">
    <name type="scientific">Pseudotabrizicola alkalilacus</name>
    <dbReference type="NCBI Taxonomy" id="2305252"/>
    <lineage>
        <taxon>Bacteria</taxon>
        <taxon>Pseudomonadati</taxon>
        <taxon>Pseudomonadota</taxon>
        <taxon>Alphaproteobacteria</taxon>
        <taxon>Rhodobacterales</taxon>
        <taxon>Paracoccaceae</taxon>
        <taxon>Pseudotabrizicola</taxon>
    </lineage>
</organism>
<dbReference type="PROSITE" id="PS51186">
    <property type="entry name" value="GNAT"/>
    <property type="match status" value="1"/>
</dbReference>
<accession>A0A411YZP7</accession>
<dbReference type="PANTHER" id="PTHR41700">
    <property type="entry name" value="GCN5-RELATED N-ACETYLTRANSFERASE"/>
    <property type="match status" value="1"/>
</dbReference>
<feature type="domain" description="N-acetyltransferase" evidence="1">
    <location>
        <begin position="3"/>
        <end position="162"/>
    </location>
</feature>
<gene>
    <name evidence="2" type="ORF">D1012_16020</name>
</gene>
<dbReference type="EMBL" id="QWEY01000009">
    <property type="protein sequence ID" value="RGP36289.1"/>
    <property type="molecule type" value="Genomic_DNA"/>
</dbReference>
<dbReference type="Gene3D" id="3.40.630.30">
    <property type="match status" value="1"/>
</dbReference>
<dbReference type="Pfam" id="PF00583">
    <property type="entry name" value="Acetyltransf_1"/>
    <property type="match status" value="1"/>
</dbReference>
<dbReference type="OrthoDB" id="9797990at2"/>
<keyword evidence="3" id="KW-1185">Reference proteome</keyword>
<dbReference type="GO" id="GO:0016747">
    <property type="term" value="F:acyltransferase activity, transferring groups other than amino-acyl groups"/>
    <property type="evidence" value="ECO:0007669"/>
    <property type="project" value="InterPro"/>
</dbReference>
<keyword evidence="2" id="KW-0808">Transferase</keyword>
<dbReference type="InterPro" id="IPR016181">
    <property type="entry name" value="Acyl_CoA_acyltransferase"/>
</dbReference>
<dbReference type="RefSeq" id="WP_118154472.1">
    <property type="nucleotide sequence ID" value="NZ_QWEY01000009.1"/>
</dbReference>
<comment type="caution">
    <text evidence="2">The sequence shown here is derived from an EMBL/GenBank/DDBJ whole genome shotgun (WGS) entry which is preliminary data.</text>
</comment>
<dbReference type="Proteomes" id="UP000284547">
    <property type="component" value="Unassembled WGS sequence"/>
</dbReference>
<dbReference type="InterPro" id="IPR038764">
    <property type="entry name" value="GNAT_N_AcTrfase_prd"/>
</dbReference>
<dbReference type="AlphaFoldDB" id="A0A411YZP7"/>
<dbReference type="PANTHER" id="PTHR41700:SF1">
    <property type="entry name" value="N-ACETYLTRANSFERASE DOMAIN-CONTAINING PROTEIN"/>
    <property type="match status" value="1"/>
</dbReference>
<sequence>MTIQYRDLAGLAEFRAAQQMQQTVWGMDDQPDPADLMMVVQSEGGICAGAFQGDQLVGYVFGFATRDPQVQHSHRLAVLPDWRGAGIGVGLKLYQRAWCQARGIRIMRWTYDPLITRNAHLNIARLGGIGQRYLVNYYGAEGSYQGGIDSDRIVVELHLTDRPATTAQARVSVPRDFSLLLRTDPDAAAQTRLQTRQAMTALFDQGLVITGFDATTGSYDFGQTDAPVCHAG</sequence>